<dbReference type="InterPro" id="IPR036511">
    <property type="entry name" value="TGT-like_sf"/>
</dbReference>
<dbReference type="Pfam" id="PF01472">
    <property type="entry name" value="PUA"/>
    <property type="match status" value="1"/>
</dbReference>
<dbReference type="InterPro" id="IPR054032">
    <property type="entry name" value="AF_0587-like_pre-PUA"/>
</dbReference>
<dbReference type="SUPFAM" id="SSF88802">
    <property type="entry name" value="Pre-PUA domain"/>
    <property type="match status" value="1"/>
</dbReference>
<dbReference type="PROSITE" id="PS50890">
    <property type="entry name" value="PUA"/>
    <property type="match status" value="1"/>
</dbReference>
<dbReference type="CDD" id="cd21149">
    <property type="entry name" value="PUA_archaeosine_TGT"/>
    <property type="match status" value="1"/>
</dbReference>
<dbReference type="InterPro" id="IPR036895">
    <property type="entry name" value="Uracil-DNA_glycosylase-like_sf"/>
</dbReference>
<dbReference type="PANTHER" id="PTHR46499:SF2">
    <property type="entry name" value="ARCHAEOSINE SYNTHASE"/>
    <property type="match status" value="1"/>
</dbReference>
<gene>
    <name evidence="5" type="ordered locus">Arcve_0757</name>
</gene>
<dbReference type="Proteomes" id="UP000008136">
    <property type="component" value="Chromosome"/>
</dbReference>
<dbReference type="AlphaFoldDB" id="F2KRL0"/>
<comment type="similarity">
    <text evidence="2">Belongs to the archaeosine synthase type 1 family.</text>
</comment>
<dbReference type="Gene3D" id="3.10.450.90">
    <property type="entry name" value="ArcTGT, C2 domain"/>
    <property type="match status" value="1"/>
</dbReference>
<dbReference type="Gene3D" id="3.20.20.105">
    <property type="entry name" value="Queuine tRNA-ribosyltransferase-like"/>
    <property type="match status" value="1"/>
</dbReference>
<keyword evidence="6" id="KW-1185">Reference proteome</keyword>
<dbReference type="SUPFAM" id="SSF52141">
    <property type="entry name" value="Uracil-DNA glycosylase-like"/>
    <property type="match status" value="1"/>
</dbReference>
<evidence type="ECO:0000259" key="4">
    <source>
        <dbReference type="SMART" id="SM00359"/>
    </source>
</evidence>
<dbReference type="GO" id="GO:0002099">
    <property type="term" value="P:tRNA wobble guanine modification"/>
    <property type="evidence" value="ECO:0007669"/>
    <property type="project" value="TreeGrafter"/>
</dbReference>
<protein>
    <submittedName>
        <fullName evidence="5">tRNA-guanine transglycosylase, various specificities</fullName>
    </submittedName>
</protein>
<name>F2KRL0_ARCVS</name>
<dbReference type="InterPro" id="IPR038250">
    <property type="entry name" value="TGT_C2_sf"/>
</dbReference>
<dbReference type="InterPro" id="IPR002616">
    <property type="entry name" value="tRNA_ribo_trans-like"/>
</dbReference>
<dbReference type="InterPro" id="IPR050076">
    <property type="entry name" value="ArchSynthase1/Queuine_TRR"/>
</dbReference>
<dbReference type="InterPro" id="IPR040777">
    <property type="entry name" value="DUF5591"/>
</dbReference>
<dbReference type="InterPro" id="IPR036974">
    <property type="entry name" value="PUA_sf"/>
</dbReference>
<dbReference type="EMBL" id="CP002588">
    <property type="protein sequence ID" value="AEA46775.1"/>
    <property type="molecule type" value="Genomic_DNA"/>
</dbReference>
<dbReference type="HOGENOM" id="CLU_029831_0_0_2"/>
<sequence length="540" mass="61645">MQASLSLERRDGLARLAVLEVDGMRYQTPMMIDFLQKERFSFVDSIDFGYAPYALKSIDEVRFEMLRSRDENFTIATVCCRPREIVESLLELRMSSLKPIYAPAIATPMNLPLLVYLGVDIVDNILPIVKGYEGVYMLTDAEFSVDMLKELPCNCPVCSEYGAEMKKLGNEERGKLLARHNTAVLEQQIMLVRELIRQEELRNFVEARVKTNPELTAMLRFADMHDFGSFVPRFKRSMMKPTTSESFTRPELALFFKRSVEIYEPKSKTVVILPCSARKPYMLSKSHRELRRRVSFKGVCEIIVSSPLVSPRELELCYPVMNYDVPVTGQWSGDEVEYVAEKLAALLIRGEFDTVIAHVERGYAKVAERAASIAGADVIFTCEGDILSPSSIEKLKKALDDSPKDSFDLYREIFAHMSRYQFGIGMDGRPRGKYPNLELYAGRERVARTDMRYGMLDIDLPFARRLLEERLYWVEIADFEPKGTIFAAGVVDADENIRPNDVVVFYNSEFYGVGMARMSGREMVEAEKGFAVDVRKKGRL</sequence>
<keyword evidence="3" id="KW-0819">tRNA processing</keyword>
<comment type="pathway">
    <text evidence="1">tRNA modification; archaeosine-tRNA biosynthesis.</text>
</comment>
<dbReference type="PANTHER" id="PTHR46499">
    <property type="entry name" value="QUEUINE TRNA-RIBOSYLTRANSFERASE"/>
    <property type="match status" value="1"/>
</dbReference>
<proteinExistence type="inferred from homology"/>
<organism evidence="5 6">
    <name type="scientific">Archaeoglobus veneficus (strain DSM 11195 / SNP6)</name>
    <dbReference type="NCBI Taxonomy" id="693661"/>
    <lineage>
        <taxon>Archaea</taxon>
        <taxon>Methanobacteriati</taxon>
        <taxon>Methanobacteriota</taxon>
        <taxon>Archaeoglobi</taxon>
        <taxon>Archaeoglobales</taxon>
        <taxon>Archaeoglobaceae</taxon>
        <taxon>Archaeoglobus</taxon>
    </lineage>
</organism>
<dbReference type="InterPro" id="IPR053418">
    <property type="entry name" value="Archaeosine_synthase_1"/>
</dbReference>
<dbReference type="SUPFAM" id="SSF51713">
    <property type="entry name" value="tRNA-guanine transglycosylase"/>
    <property type="match status" value="1"/>
</dbReference>
<dbReference type="NCBIfam" id="TIGR00451">
    <property type="entry name" value="unchar_dom_2"/>
    <property type="match status" value="1"/>
</dbReference>
<dbReference type="Gene3D" id="2.30.130.10">
    <property type="entry name" value="PUA domain"/>
    <property type="match status" value="1"/>
</dbReference>
<evidence type="ECO:0000313" key="6">
    <source>
        <dbReference type="Proteomes" id="UP000008136"/>
    </source>
</evidence>
<dbReference type="InterPro" id="IPR004521">
    <property type="entry name" value="Uncharacterised_CHP00451"/>
</dbReference>
<evidence type="ECO:0000256" key="1">
    <source>
        <dbReference type="ARBA" id="ARBA00005030"/>
    </source>
</evidence>
<dbReference type="Gene3D" id="3.40.50.10630">
    <property type="entry name" value="Uracil-DNA glycosylase-like"/>
    <property type="match status" value="1"/>
</dbReference>
<dbReference type="InterPro" id="IPR015947">
    <property type="entry name" value="PUA-like_sf"/>
</dbReference>
<dbReference type="OrthoDB" id="115061at2157"/>
<dbReference type="GeneID" id="10393859"/>
<dbReference type="eggNOG" id="arCOG00990">
    <property type="taxonomic scope" value="Archaea"/>
</dbReference>
<dbReference type="InterPro" id="IPR002478">
    <property type="entry name" value="PUA"/>
</dbReference>
<dbReference type="SMART" id="SM00359">
    <property type="entry name" value="PUA"/>
    <property type="match status" value="1"/>
</dbReference>
<dbReference type="KEGG" id="ave:Arcve_0757"/>
<evidence type="ECO:0000313" key="5">
    <source>
        <dbReference type="EMBL" id="AEA46775.1"/>
    </source>
</evidence>
<evidence type="ECO:0000256" key="2">
    <source>
        <dbReference type="ARBA" id="ARBA00008906"/>
    </source>
</evidence>
<accession>F2KRL0</accession>
<dbReference type="GO" id="GO:0003723">
    <property type="term" value="F:RNA binding"/>
    <property type="evidence" value="ECO:0007669"/>
    <property type="project" value="InterPro"/>
</dbReference>
<evidence type="ECO:0000256" key="3">
    <source>
        <dbReference type="ARBA" id="ARBA00022694"/>
    </source>
</evidence>
<dbReference type="RefSeq" id="WP_013683447.1">
    <property type="nucleotide sequence ID" value="NC_015320.1"/>
</dbReference>
<reference evidence="5 6" key="1">
    <citation type="submission" date="2011-03" db="EMBL/GenBank/DDBJ databases">
        <title>The complete genome of Archaeoglobus veneficus SNP6.</title>
        <authorList>
            <consortium name="US DOE Joint Genome Institute (JGI-PGF)"/>
            <person name="Lucas S."/>
            <person name="Copeland A."/>
            <person name="Lapidus A."/>
            <person name="Bruce D."/>
            <person name="Goodwin L."/>
            <person name="Pitluck S."/>
            <person name="Kyrpides N."/>
            <person name="Mavromatis K."/>
            <person name="Pagani I."/>
            <person name="Ivanova N."/>
            <person name="Mikhailova N."/>
            <person name="Lu M."/>
            <person name="Detter J.C."/>
            <person name="Tapia R."/>
            <person name="Han C."/>
            <person name="Land M."/>
            <person name="Hauser L."/>
            <person name="Markowitz V."/>
            <person name="Cheng J.-F."/>
            <person name="Hugenholtz P."/>
            <person name="Woyke T."/>
            <person name="Wu D."/>
            <person name="Spring S."/>
            <person name="Brambilla E."/>
            <person name="Klenk H.-P."/>
            <person name="Eisen J.A."/>
        </authorList>
    </citation>
    <scope>NUCLEOTIDE SEQUENCE [LARGE SCALE GENOMIC DNA]</scope>
    <source>
        <strain>SNP6</strain>
    </source>
</reference>
<dbReference type="UniPathway" id="UPA00393"/>
<dbReference type="Pfam" id="PF22176">
    <property type="entry name" value="AF_0587-like_pre-PUA"/>
    <property type="match status" value="1"/>
</dbReference>
<dbReference type="Pfam" id="PF01702">
    <property type="entry name" value="TGT"/>
    <property type="match status" value="1"/>
</dbReference>
<dbReference type="SUPFAM" id="SSF88697">
    <property type="entry name" value="PUA domain-like"/>
    <property type="match status" value="1"/>
</dbReference>
<feature type="domain" description="PUA" evidence="4">
    <location>
        <begin position="472"/>
        <end position="539"/>
    </location>
</feature>
<dbReference type="NCBIfam" id="NF040592">
    <property type="entry name" value="tRNA_mod_ArcS"/>
    <property type="match status" value="1"/>
</dbReference>
<dbReference type="Pfam" id="PF17884">
    <property type="entry name" value="DUF5591"/>
    <property type="match status" value="1"/>
</dbReference>
<dbReference type="STRING" id="693661.Arcve_0757"/>
<dbReference type="GO" id="GO:0005737">
    <property type="term" value="C:cytoplasm"/>
    <property type="evidence" value="ECO:0007669"/>
    <property type="project" value="TreeGrafter"/>
</dbReference>